<protein>
    <recommendedName>
        <fullName evidence="2">Myb-like domain-containing protein</fullName>
    </recommendedName>
</protein>
<dbReference type="CDD" id="cd00167">
    <property type="entry name" value="SANT"/>
    <property type="match status" value="1"/>
</dbReference>
<feature type="region of interest" description="Disordered" evidence="1">
    <location>
        <begin position="70"/>
        <end position="108"/>
    </location>
</feature>
<feature type="domain" description="Myb-like" evidence="2">
    <location>
        <begin position="139"/>
        <end position="184"/>
    </location>
</feature>
<dbReference type="Proteomes" id="UP000824469">
    <property type="component" value="Unassembled WGS sequence"/>
</dbReference>
<dbReference type="PROSITE" id="PS50090">
    <property type="entry name" value="MYB_LIKE"/>
    <property type="match status" value="1"/>
</dbReference>
<dbReference type="SUPFAM" id="SSF46689">
    <property type="entry name" value="Homeodomain-like"/>
    <property type="match status" value="1"/>
</dbReference>
<comment type="caution">
    <text evidence="3">The sequence shown here is derived from an EMBL/GenBank/DDBJ whole genome shotgun (WGS) entry which is preliminary data.</text>
</comment>
<organism evidence="3 4">
    <name type="scientific">Taxus chinensis</name>
    <name type="common">Chinese yew</name>
    <name type="synonym">Taxus wallichiana var. chinensis</name>
    <dbReference type="NCBI Taxonomy" id="29808"/>
    <lineage>
        <taxon>Eukaryota</taxon>
        <taxon>Viridiplantae</taxon>
        <taxon>Streptophyta</taxon>
        <taxon>Embryophyta</taxon>
        <taxon>Tracheophyta</taxon>
        <taxon>Spermatophyta</taxon>
        <taxon>Pinopsida</taxon>
        <taxon>Pinidae</taxon>
        <taxon>Conifers II</taxon>
        <taxon>Cupressales</taxon>
        <taxon>Taxaceae</taxon>
        <taxon>Taxus</taxon>
    </lineage>
</organism>
<feature type="region of interest" description="Disordered" evidence="1">
    <location>
        <begin position="1"/>
        <end position="53"/>
    </location>
</feature>
<dbReference type="Gene3D" id="1.10.10.60">
    <property type="entry name" value="Homeodomain-like"/>
    <property type="match status" value="1"/>
</dbReference>
<dbReference type="InterPro" id="IPR009057">
    <property type="entry name" value="Homeodomain-like_sf"/>
</dbReference>
<feature type="compositionally biased region" description="Basic residues" evidence="1">
    <location>
        <begin position="73"/>
        <end position="82"/>
    </location>
</feature>
<sequence length="429" mass="48126">MARDIQPQSKRKRTSPAEQHRRSARLSNRLDFNNSNGNGNVNDKDISHQDVSGRSTEIVVCLPISQMPEANQKKKTKKKKTVISKNAVSESDSDKGYREQEDEEEEDKCLKTGRTYKKKEKEKKKKGVALLGGSSFQGWSEEQDIALHNAYYTVKPVPNFWKQIAKLVPGKSSEECFNRFYTAFPTPPVSQPRSRTKGKIYESSVRPFVDDINTLLKSAGSTGGRSGRTKNCFLDAHKTVRQILGRHKIADKEYETDLFSAVETFRSSSQSFLIPIADAPITPDCAHKPGGESSFYRTQSAHWHKSLSRFSEDSHRQLQKKLVSPEVLKQVKNPALHDKYIDLLHSRDALRNALAQNIKIESKYVGTGMGRLPQAEAVCAAKTAVVAEAQQVLRQSRTLGEKDCLRIGYCTSDDSDEECEGDNDGEVEI</sequence>
<name>A0AA38CQ63_TAXCH</name>
<dbReference type="OMA" id="KPTANFW"/>
<evidence type="ECO:0000259" key="2">
    <source>
        <dbReference type="PROSITE" id="PS50090"/>
    </source>
</evidence>
<dbReference type="AlphaFoldDB" id="A0AA38CQ63"/>
<accession>A0AA38CQ63</accession>
<evidence type="ECO:0000313" key="3">
    <source>
        <dbReference type="EMBL" id="KAH9301507.1"/>
    </source>
</evidence>
<evidence type="ECO:0000256" key="1">
    <source>
        <dbReference type="SAM" id="MobiDB-lite"/>
    </source>
</evidence>
<dbReference type="PANTHER" id="PTHR14000">
    <property type="entry name" value="FINGER CCCH DOMAIN PROTEIN, PUTATIVE (DUF3755)-RELATED"/>
    <property type="match status" value="1"/>
</dbReference>
<dbReference type="PANTHER" id="PTHR14000:SF17">
    <property type="entry name" value="MYB-LIKE DOMAIN-CONTAINING PROTEIN"/>
    <property type="match status" value="1"/>
</dbReference>
<dbReference type="InterPro" id="IPR001005">
    <property type="entry name" value="SANT/Myb"/>
</dbReference>
<dbReference type="EMBL" id="JAHRHJ020000009">
    <property type="protein sequence ID" value="KAH9301507.1"/>
    <property type="molecule type" value="Genomic_DNA"/>
</dbReference>
<proteinExistence type="predicted"/>
<reference evidence="3 4" key="1">
    <citation type="journal article" date="2021" name="Nat. Plants">
        <title>The Taxus genome provides insights into paclitaxel biosynthesis.</title>
        <authorList>
            <person name="Xiong X."/>
            <person name="Gou J."/>
            <person name="Liao Q."/>
            <person name="Li Y."/>
            <person name="Zhou Q."/>
            <person name="Bi G."/>
            <person name="Li C."/>
            <person name="Du R."/>
            <person name="Wang X."/>
            <person name="Sun T."/>
            <person name="Guo L."/>
            <person name="Liang H."/>
            <person name="Lu P."/>
            <person name="Wu Y."/>
            <person name="Zhang Z."/>
            <person name="Ro D.K."/>
            <person name="Shang Y."/>
            <person name="Huang S."/>
            <person name="Yan J."/>
        </authorList>
    </citation>
    <scope>NUCLEOTIDE SEQUENCE [LARGE SCALE GENOMIC DNA]</scope>
    <source>
        <strain evidence="3">Ta-2019</strain>
    </source>
</reference>
<evidence type="ECO:0000313" key="4">
    <source>
        <dbReference type="Proteomes" id="UP000824469"/>
    </source>
</evidence>
<keyword evidence="4" id="KW-1185">Reference proteome</keyword>
<dbReference type="SMART" id="SM00717">
    <property type="entry name" value="SANT"/>
    <property type="match status" value="1"/>
</dbReference>
<gene>
    <name evidence="3" type="ORF">KI387_013090</name>
</gene>